<organism evidence="9 10">
    <name type="scientific">Extensimonas vulgaris</name>
    <dbReference type="NCBI Taxonomy" id="1031594"/>
    <lineage>
        <taxon>Bacteria</taxon>
        <taxon>Pseudomonadati</taxon>
        <taxon>Pseudomonadota</taxon>
        <taxon>Betaproteobacteria</taxon>
        <taxon>Burkholderiales</taxon>
        <taxon>Comamonadaceae</taxon>
        <taxon>Extensimonas</taxon>
    </lineage>
</organism>
<evidence type="ECO:0000256" key="6">
    <source>
        <dbReference type="PROSITE-ProRule" id="PRU00433"/>
    </source>
</evidence>
<dbReference type="PRINTS" id="PR00607">
    <property type="entry name" value="CYTCHROMECIE"/>
</dbReference>
<keyword evidence="10" id="KW-1185">Reference proteome</keyword>
<proteinExistence type="predicted"/>
<keyword evidence="7" id="KW-0472">Membrane</keyword>
<feature type="domain" description="Cytochrome c" evidence="8">
    <location>
        <begin position="76"/>
        <end position="155"/>
    </location>
</feature>
<evidence type="ECO:0000256" key="4">
    <source>
        <dbReference type="ARBA" id="ARBA00022982"/>
    </source>
</evidence>
<dbReference type="GO" id="GO:0009055">
    <property type="term" value="F:electron transfer activity"/>
    <property type="evidence" value="ECO:0007669"/>
    <property type="project" value="InterPro"/>
</dbReference>
<accession>A0A369AD89</accession>
<dbReference type="EMBL" id="QPJU01000015">
    <property type="protein sequence ID" value="RCX07332.1"/>
    <property type="molecule type" value="Genomic_DNA"/>
</dbReference>
<dbReference type="InterPro" id="IPR002323">
    <property type="entry name" value="Cyt_CIE"/>
</dbReference>
<dbReference type="PROSITE" id="PS51007">
    <property type="entry name" value="CYTC"/>
    <property type="match status" value="1"/>
</dbReference>
<dbReference type="OrthoDB" id="9814708at2"/>
<keyword evidence="5 6" id="KW-0408">Iron</keyword>
<evidence type="ECO:0000259" key="8">
    <source>
        <dbReference type="PROSITE" id="PS51007"/>
    </source>
</evidence>
<sequence length="184" mass="18567">MSDIQAEEAHTGPIKNPKQLLITGILAFVVPVFIIIGLVMYVSSGNKPAAGADNLEKAVAARIQKVGQVEIRDANRPLASGEEVYKAVCAGCHAAGLAGAPKFGDAAAWGPRIQPGFEALVQSAIKGKNAMPPRGGSDYSDVEIARAVAYMANAAGAKFTEPAAPAAAASDAASAAPEAAASAN</sequence>
<evidence type="ECO:0000256" key="3">
    <source>
        <dbReference type="ARBA" id="ARBA00022723"/>
    </source>
</evidence>
<keyword evidence="7" id="KW-1133">Transmembrane helix</keyword>
<keyword evidence="1" id="KW-0813">Transport</keyword>
<keyword evidence="4" id="KW-0249">Electron transport</keyword>
<evidence type="ECO:0000256" key="1">
    <source>
        <dbReference type="ARBA" id="ARBA00022448"/>
    </source>
</evidence>
<dbReference type="Gene3D" id="1.10.760.10">
    <property type="entry name" value="Cytochrome c-like domain"/>
    <property type="match status" value="1"/>
</dbReference>
<dbReference type="InterPro" id="IPR036909">
    <property type="entry name" value="Cyt_c-like_dom_sf"/>
</dbReference>
<evidence type="ECO:0000313" key="10">
    <source>
        <dbReference type="Proteomes" id="UP000252174"/>
    </source>
</evidence>
<dbReference type="PANTHER" id="PTHR40942:SF4">
    <property type="entry name" value="CYTOCHROME C5"/>
    <property type="match status" value="1"/>
</dbReference>
<name>A0A369AD89_9BURK</name>
<evidence type="ECO:0000256" key="7">
    <source>
        <dbReference type="SAM" id="Phobius"/>
    </source>
</evidence>
<reference evidence="9 10" key="1">
    <citation type="submission" date="2018-07" db="EMBL/GenBank/DDBJ databases">
        <title>Genomic Encyclopedia of Type Strains, Phase IV (KMG-IV): sequencing the most valuable type-strain genomes for metagenomic binning, comparative biology and taxonomic classification.</title>
        <authorList>
            <person name="Goeker M."/>
        </authorList>
    </citation>
    <scope>NUCLEOTIDE SEQUENCE [LARGE SCALE GENOMIC DNA]</scope>
    <source>
        <strain evidence="9 10">DSM 100911</strain>
    </source>
</reference>
<dbReference type="Proteomes" id="UP000252174">
    <property type="component" value="Unassembled WGS sequence"/>
</dbReference>
<evidence type="ECO:0000256" key="2">
    <source>
        <dbReference type="ARBA" id="ARBA00022617"/>
    </source>
</evidence>
<feature type="transmembrane region" description="Helical" evidence="7">
    <location>
        <begin position="20"/>
        <end position="42"/>
    </location>
</feature>
<keyword evidence="2 6" id="KW-0349">Heme</keyword>
<protein>
    <submittedName>
        <fullName evidence="9">Cytochrome c5</fullName>
    </submittedName>
</protein>
<dbReference type="GO" id="GO:0020037">
    <property type="term" value="F:heme binding"/>
    <property type="evidence" value="ECO:0007669"/>
    <property type="project" value="InterPro"/>
</dbReference>
<keyword evidence="7" id="KW-0812">Transmembrane</keyword>
<dbReference type="Pfam" id="PF13442">
    <property type="entry name" value="Cytochrome_CBB3"/>
    <property type="match status" value="1"/>
</dbReference>
<dbReference type="SUPFAM" id="SSF46626">
    <property type="entry name" value="Cytochrome c"/>
    <property type="match status" value="1"/>
</dbReference>
<evidence type="ECO:0000313" key="9">
    <source>
        <dbReference type="EMBL" id="RCX07332.1"/>
    </source>
</evidence>
<comment type="caution">
    <text evidence="9">The sequence shown here is derived from an EMBL/GenBank/DDBJ whole genome shotgun (WGS) entry which is preliminary data.</text>
</comment>
<dbReference type="AlphaFoldDB" id="A0A369AD89"/>
<dbReference type="GO" id="GO:0005506">
    <property type="term" value="F:iron ion binding"/>
    <property type="evidence" value="ECO:0007669"/>
    <property type="project" value="InterPro"/>
</dbReference>
<dbReference type="PANTHER" id="PTHR40942">
    <property type="match status" value="1"/>
</dbReference>
<evidence type="ECO:0000256" key="5">
    <source>
        <dbReference type="ARBA" id="ARBA00023004"/>
    </source>
</evidence>
<dbReference type="InterPro" id="IPR009056">
    <property type="entry name" value="Cyt_c-like_dom"/>
</dbReference>
<keyword evidence="3 6" id="KW-0479">Metal-binding</keyword>
<gene>
    <name evidence="9" type="ORF">DFR45_11526</name>
</gene>